<dbReference type="SMART" id="SM00906">
    <property type="entry name" value="Fungal_trans"/>
    <property type="match status" value="1"/>
</dbReference>
<evidence type="ECO:0000259" key="6">
    <source>
        <dbReference type="SMART" id="SM00906"/>
    </source>
</evidence>
<protein>
    <recommendedName>
        <fullName evidence="6">Xylanolytic transcriptional activator regulatory domain-containing protein</fullName>
    </recommendedName>
</protein>
<evidence type="ECO:0000256" key="4">
    <source>
        <dbReference type="ARBA" id="ARBA00023163"/>
    </source>
</evidence>
<dbReference type="PANTHER" id="PTHR46910">
    <property type="entry name" value="TRANSCRIPTION FACTOR PDR1"/>
    <property type="match status" value="1"/>
</dbReference>
<dbReference type="Proteomes" id="UP000325672">
    <property type="component" value="Unassembled WGS sequence"/>
</dbReference>
<dbReference type="GO" id="GO:0005634">
    <property type="term" value="C:nucleus"/>
    <property type="evidence" value="ECO:0007669"/>
    <property type="project" value="UniProtKB-SubCell"/>
</dbReference>
<dbReference type="EMBL" id="ML743625">
    <property type="protein sequence ID" value="KAE8132849.1"/>
    <property type="molecule type" value="Genomic_DNA"/>
</dbReference>
<dbReference type="GO" id="GO:0003677">
    <property type="term" value="F:DNA binding"/>
    <property type="evidence" value="ECO:0007669"/>
    <property type="project" value="UniProtKB-KW"/>
</dbReference>
<organism evidence="7 8">
    <name type="scientific">Aspergillus pseudotamarii</name>
    <dbReference type="NCBI Taxonomy" id="132259"/>
    <lineage>
        <taxon>Eukaryota</taxon>
        <taxon>Fungi</taxon>
        <taxon>Dikarya</taxon>
        <taxon>Ascomycota</taxon>
        <taxon>Pezizomycotina</taxon>
        <taxon>Eurotiomycetes</taxon>
        <taxon>Eurotiomycetidae</taxon>
        <taxon>Eurotiales</taxon>
        <taxon>Aspergillaceae</taxon>
        <taxon>Aspergillus</taxon>
        <taxon>Aspergillus subgen. Circumdati</taxon>
    </lineage>
</organism>
<dbReference type="AlphaFoldDB" id="A0A5N6SG50"/>
<sequence>MRLVSAILIPRRKSTWGRLHRTVCNDEVRLGLSYQRSGIGQHTSGADGVPWKSRTRRNAHITSSQQQAAQLEARISLVESILCDTLTNDLSTGYGASQGQLMIGVELQCSPSGLLASPGKGRLPGLQHGWLDSKSASIIPDAQQFVRSVLGHSANLEALFRPCTPWKYYTPEYGSLETPKPTFLELPDVCIINDYVAAYHSSSVHFILPVIDRDLFQSTVSLAFSTSFTSGAWSARACVWAFLCLSSIWNFPVAHRPLADATVLARKVESYVPRILHEETLDGLQALIMLMAFHSFSGNLQTGLYIDSLISRLLYKFGVHVHRPQGSALGPFPHAKVSSQVDCHLRSLFWTAYVIDKELSIRMGQPAAIQDEACDLTIPPGYGDLLSSLPLFRGQGQTEPAGYLYLTDLRLIQIKARIYDAIYSQPAISKADADLFKVIRDLDEELEMWRLSLPAQYRPSLSSANQQVTNITPPFIVHAINLQMDYYHCVTMIHRACARSKVWQSSSPTVPQGILTSFKLAVESSRTCLNLLKALLPRLPEGTFWCFVFHPLSACLTIFGNILLFPVNSDTAQDFAQLESAASLIRALPMSPKQTYKHGLVEFITKLSERARQASRESGLSFVTTHGRVSGFSP</sequence>
<comment type="subcellular location">
    <subcellularLocation>
        <location evidence="1">Nucleus</location>
    </subcellularLocation>
</comment>
<dbReference type="GO" id="GO:0006351">
    <property type="term" value="P:DNA-templated transcription"/>
    <property type="evidence" value="ECO:0007669"/>
    <property type="project" value="InterPro"/>
</dbReference>
<keyword evidence="3" id="KW-0238">DNA-binding</keyword>
<dbReference type="GO" id="GO:0008270">
    <property type="term" value="F:zinc ion binding"/>
    <property type="evidence" value="ECO:0007669"/>
    <property type="project" value="InterPro"/>
</dbReference>
<reference evidence="7 8" key="1">
    <citation type="submission" date="2019-04" db="EMBL/GenBank/DDBJ databases">
        <title>Friends and foes A comparative genomics study of 23 Aspergillus species from section Flavi.</title>
        <authorList>
            <consortium name="DOE Joint Genome Institute"/>
            <person name="Kjaerbolling I."/>
            <person name="Vesth T."/>
            <person name="Frisvad J.C."/>
            <person name="Nybo J.L."/>
            <person name="Theobald S."/>
            <person name="Kildgaard S."/>
            <person name="Isbrandt T."/>
            <person name="Kuo A."/>
            <person name="Sato A."/>
            <person name="Lyhne E.K."/>
            <person name="Kogle M.E."/>
            <person name="Wiebenga A."/>
            <person name="Kun R.S."/>
            <person name="Lubbers R.J."/>
            <person name="Makela M.R."/>
            <person name="Barry K."/>
            <person name="Chovatia M."/>
            <person name="Clum A."/>
            <person name="Daum C."/>
            <person name="Haridas S."/>
            <person name="He G."/>
            <person name="LaButti K."/>
            <person name="Lipzen A."/>
            <person name="Mondo S."/>
            <person name="Riley R."/>
            <person name="Salamov A."/>
            <person name="Simmons B.A."/>
            <person name="Magnuson J.K."/>
            <person name="Henrissat B."/>
            <person name="Mortensen U.H."/>
            <person name="Larsen T.O."/>
            <person name="Devries R.P."/>
            <person name="Grigoriev I.V."/>
            <person name="Machida M."/>
            <person name="Baker S.E."/>
            <person name="Andersen M.R."/>
        </authorList>
    </citation>
    <scope>NUCLEOTIDE SEQUENCE [LARGE SCALE GENOMIC DNA]</scope>
    <source>
        <strain evidence="7 8">CBS 117625</strain>
    </source>
</reference>
<gene>
    <name evidence="7" type="ORF">BDV38DRAFT_287324</name>
</gene>
<evidence type="ECO:0000256" key="1">
    <source>
        <dbReference type="ARBA" id="ARBA00004123"/>
    </source>
</evidence>
<keyword evidence="4" id="KW-0804">Transcription</keyword>
<accession>A0A5N6SG50</accession>
<evidence type="ECO:0000313" key="7">
    <source>
        <dbReference type="EMBL" id="KAE8132849.1"/>
    </source>
</evidence>
<keyword evidence="8" id="KW-1185">Reference proteome</keyword>
<feature type="domain" description="Xylanolytic transcriptional activator regulatory" evidence="6">
    <location>
        <begin position="303"/>
        <end position="385"/>
    </location>
</feature>
<dbReference type="RefSeq" id="XP_031908912.1">
    <property type="nucleotide sequence ID" value="XM_032060834.1"/>
</dbReference>
<evidence type="ECO:0000256" key="2">
    <source>
        <dbReference type="ARBA" id="ARBA00023015"/>
    </source>
</evidence>
<dbReference type="InterPro" id="IPR007219">
    <property type="entry name" value="XnlR_reg_dom"/>
</dbReference>
<dbReference type="GO" id="GO:0003700">
    <property type="term" value="F:DNA-binding transcription factor activity"/>
    <property type="evidence" value="ECO:0007669"/>
    <property type="project" value="InterPro"/>
</dbReference>
<proteinExistence type="predicted"/>
<evidence type="ECO:0000256" key="5">
    <source>
        <dbReference type="ARBA" id="ARBA00023242"/>
    </source>
</evidence>
<name>A0A5N6SG50_ASPPS</name>
<dbReference type="OrthoDB" id="4116913at2759"/>
<dbReference type="PANTHER" id="PTHR46910:SF37">
    <property type="entry name" value="ZN(II)2CYS6 TRANSCRIPTION FACTOR (EUROFUNG)"/>
    <property type="match status" value="1"/>
</dbReference>
<dbReference type="InterPro" id="IPR050987">
    <property type="entry name" value="AtrR-like"/>
</dbReference>
<evidence type="ECO:0000313" key="8">
    <source>
        <dbReference type="Proteomes" id="UP000325672"/>
    </source>
</evidence>
<dbReference type="GeneID" id="43645044"/>
<dbReference type="CDD" id="cd12148">
    <property type="entry name" value="fungal_TF_MHR"/>
    <property type="match status" value="1"/>
</dbReference>
<keyword evidence="5" id="KW-0539">Nucleus</keyword>
<evidence type="ECO:0000256" key="3">
    <source>
        <dbReference type="ARBA" id="ARBA00023125"/>
    </source>
</evidence>
<keyword evidence="2" id="KW-0805">Transcription regulation</keyword>